<keyword evidence="3" id="KW-1185">Reference proteome</keyword>
<name>A0A4R9GLD9_9LEPT</name>
<feature type="transmembrane region" description="Helical" evidence="1">
    <location>
        <begin position="199"/>
        <end position="220"/>
    </location>
</feature>
<feature type="transmembrane region" description="Helical" evidence="1">
    <location>
        <begin position="141"/>
        <end position="162"/>
    </location>
</feature>
<evidence type="ECO:0000256" key="1">
    <source>
        <dbReference type="SAM" id="Phobius"/>
    </source>
</evidence>
<keyword evidence="1" id="KW-0812">Transmembrane</keyword>
<accession>A0A4R9GLD9</accession>
<evidence type="ECO:0000313" key="2">
    <source>
        <dbReference type="EMBL" id="TGK15598.1"/>
    </source>
</evidence>
<feature type="transmembrane region" description="Helical" evidence="1">
    <location>
        <begin position="100"/>
        <end position="121"/>
    </location>
</feature>
<keyword evidence="1" id="KW-1133">Transmembrane helix</keyword>
<dbReference type="Proteomes" id="UP000297855">
    <property type="component" value="Unassembled WGS sequence"/>
</dbReference>
<reference evidence="2" key="1">
    <citation type="journal article" date="2019" name="PLoS Negl. Trop. Dis.">
        <title>Revisiting the worldwide diversity of Leptospira species in the environment.</title>
        <authorList>
            <person name="Vincent A.T."/>
            <person name="Schiettekatte O."/>
            <person name="Bourhy P."/>
            <person name="Veyrier F.J."/>
            <person name="Picardeau M."/>
        </authorList>
    </citation>
    <scope>NUCLEOTIDE SEQUENCE [LARGE SCALE GENOMIC DNA]</scope>
    <source>
        <strain evidence="2">SCS5</strain>
    </source>
</reference>
<feature type="transmembrane region" description="Helical" evidence="1">
    <location>
        <begin position="63"/>
        <end position="88"/>
    </location>
</feature>
<dbReference type="EMBL" id="RQEV01000015">
    <property type="protein sequence ID" value="TGK15598.1"/>
    <property type="molecule type" value="Genomic_DNA"/>
</dbReference>
<comment type="caution">
    <text evidence="2">The sequence shown here is derived from an EMBL/GenBank/DDBJ whole genome shotgun (WGS) entry which is preliminary data.</text>
</comment>
<gene>
    <name evidence="2" type="ORF">EHO61_14665</name>
</gene>
<feature type="transmembrane region" description="Helical" evidence="1">
    <location>
        <begin position="174"/>
        <end position="193"/>
    </location>
</feature>
<keyword evidence="1" id="KW-0472">Membrane</keyword>
<proteinExistence type="predicted"/>
<organism evidence="2 3">
    <name type="scientific">Leptospira fluminis</name>
    <dbReference type="NCBI Taxonomy" id="2484979"/>
    <lineage>
        <taxon>Bacteria</taxon>
        <taxon>Pseudomonadati</taxon>
        <taxon>Spirochaetota</taxon>
        <taxon>Spirochaetia</taxon>
        <taxon>Leptospirales</taxon>
        <taxon>Leptospiraceae</taxon>
        <taxon>Leptospira</taxon>
    </lineage>
</organism>
<dbReference type="OrthoDB" id="327431at2"/>
<dbReference type="AlphaFoldDB" id="A0A4R9GLD9"/>
<evidence type="ECO:0000313" key="3">
    <source>
        <dbReference type="Proteomes" id="UP000297855"/>
    </source>
</evidence>
<feature type="transmembrane region" description="Helical" evidence="1">
    <location>
        <begin position="21"/>
        <end position="43"/>
    </location>
</feature>
<protein>
    <submittedName>
        <fullName evidence="2">Uncharacterized protein</fullName>
    </submittedName>
</protein>
<dbReference type="RefSeq" id="WP_135814321.1">
    <property type="nucleotide sequence ID" value="NZ_RQEV01000015.1"/>
</dbReference>
<sequence>MFIGHYSVSFALKKAEPETPLWTTLIGVQFVDILFMTFILFGWEKVRFIPGFTETNPYELYFMPYTHSLAATIGWSIFVFFALKYVILQKKPYEEKTKNRISLIVGLSVFSHYFADLAMHTPDLPIFLDSGPKIGLGLWHYKWFSIFLESVLTILGLILYFRATSPGTDFAGKYGMQIFAVFLIVLAVLTPFLPPPQSIPEFSFEALFGYFLIAILGGWLDTKRIAKKKV</sequence>